<reference evidence="1" key="1">
    <citation type="submission" date="2023-04" db="EMBL/GenBank/DDBJ databases">
        <authorList>
            <person name="Vijverberg K."/>
            <person name="Xiong W."/>
            <person name="Schranz E."/>
        </authorList>
    </citation>
    <scope>NUCLEOTIDE SEQUENCE</scope>
</reference>
<name>A0AA35ZLW3_LACSI</name>
<dbReference type="Proteomes" id="UP001177003">
    <property type="component" value="Chromosome 7"/>
</dbReference>
<keyword evidence="2" id="KW-1185">Reference proteome</keyword>
<gene>
    <name evidence="1" type="ORF">LSALG_LOCUS33836</name>
</gene>
<dbReference type="AlphaFoldDB" id="A0AA35ZLW3"/>
<proteinExistence type="predicted"/>
<sequence length="96" mass="11052">MAEIQKAFHIFLKQFFVIYKNWEPLDLDNSIEPFIDSRDPLSEKRLQWHQKAVISVMEAGGLNWLVGKVLTNMVSLSLLLLLDTDMFGGRVGNFLI</sequence>
<organism evidence="1 2">
    <name type="scientific">Lactuca saligna</name>
    <name type="common">Willowleaf lettuce</name>
    <dbReference type="NCBI Taxonomy" id="75948"/>
    <lineage>
        <taxon>Eukaryota</taxon>
        <taxon>Viridiplantae</taxon>
        <taxon>Streptophyta</taxon>
        <taxon>Embryophyta</taxon>
        <taxon>Tracheophyta</taxon>
        <taxon>Spermatophyta</taxon>
        <taxon>Magnoliopsida</taxon>
        <taxon>eudicotyledons</taxon>
        <taxon>Gunneridae</taxon>
        <taxon>Pentapetalae</taxon>
        <taxon>asterids</taxon>
        <taxon>campanulids</taxon>
        <taxon>Asterales</taxon>
        <taxon>Asteraceae</taxon>
        <taxon>Cichorioideae</taxon>
        <taxon>Cichorieae</taxon>
        <taxon>Lactucinae</taxon>
        <taxon>Lactuca</taxon>
    </lineage>
</organism>
<protein>
    <submittedName>
        <fullName evidence="1">Uncharacterized protein</fullName>
    </submittedName>
</protein>
<evidence type="ECO:0000313" key="1">
    <source>
        <dbReference type="EMBL" id="CAI9294876.1"/>
    </source>
</evidence>
<evidence type="ECO:0000313" key="2">
    <source>
        <dbReference type="Proteomes" id="UP001177003"/>
    </source>
</evidence>
<dbReference type="EMBL" id="OX465083">
    <property type="protein sequence ID" value="CAI9294876.1"/>
    <property type="molecule type" value="Genomic_DNA"/>
</dbReference>
<accession>A0AA35ZLW3</accession>